<dbReference type="AlphaFoldDB" id="A0A2P2PAS6"/>
<evidence type="ECO:0000313" key="1">
    <source>
        <dbReference type="EMBL" id="MBX51860.1"/>
    </source>
</evidence>
<sequence length="20" mass="2167">MQQFLTMIMFACTTTGTGAL</sequence>
<proteinExistence type="predicted"/>
<name>A0A2P2PAS6_RHIMU</name>
<reference evidence="1" key="1">
    <citation type="submission" date="2018-02" db="EMBL/GenBank/DDBJ databases">
        <title>Rhizophora mucronata_Transcriptome.</title>
        <authorList>
            <person name="Meera S.P."/>
            <person name="Sreeshan A."/>
            <person name="Augustine A."/>
        </authorList>
    </citation>
    <scope>NUCLEOTIDE SEQUENCE</scope>
    <source>
        <tissue evidence="1">Leaf</tissue>
    </source>
</reference>
<organism evidence="1">
    <name type="scientific">Rhizophora mucronata</name>
    <name type="common">Asiatic mangrove</name>
    <dbReference type="NCBI Taxonomy" id="61149"/>
    <lineage>
        <taxon>Eukaryota</taxon>
        <taxon>Viridiplantae</taxon>
        <taxon>Streptophyta</taxon>
        <taxon>Embryophyta</taxon>
        <taxon>Tracheophyta</taxon>
        <taxon>Spermatophyta</taxon>
        <taxon>Magnoliopsida</taxon>
        <taxon>eudicotyledons</taxon>
        <taxon>Gunneridae</taxon>
        <taxon>Pentapetalae</taxon>
        <taxon>rosids</taxon>
        <taxon>fabids</taxon>
        <taxon>Malpighiales</taxon>
        <taxon>Rhizophoraceae</taxon>
        <taxon>Rhizophora</taxon>
    </lineage>
</organism>
<accession>A0A2P2PAS6</accession>
<dbReference type="EMBL" id="GGEC01071376">
    <property type="protein sequence ID" value="MBX51860.1"/>
    <property type="molecule type" value="Transcribed_RNA"/>
</dbReference>
<protein>
    <submittedName>
        <fullName evidence="1">Uncharacterized protein</fullName>
    </submittedName>
</protein>